<comment type="caution">
    <text evidence="1">The sequence shown here is derived from an EMBL/GenBank/DDBJ whole genome shotgun (WGS) entry which is preliminary data.</text>
</comment>
<evidence type="ECO:0000313" key="2">
    <source>
        <dbReference type="Proteomes" id="UP000237441"/>
    </source>
</evidence>
<sequence length="150" mass="16759">MIRRAFNIIYNQRQFPAERASTMLEQAQLYTPVSFQGQDSADTLATQLAILFRYYAFTLLTRPSSSGNFTSRPSRSTTGRERTCLLRASSPRTSPSCAYTRYSVIPQGFETTICGDRVCIQPSWSSSQTSSLTFTNIQVQAMSSSRPLPS</sequence>
<evidence type="ECO:0000313" key="1">
    <source>
        <dbReference type="EMBL" id="PQK18033.1"/>
    </source>
</evidence>
<protein>
    <submittedName>
        <fullName evidence="1">Uncharacterized protein</fullName>
    </submittedName>
</protein>
<dbReference type="AlphaFoldDB" id="A0A2S7YPL8"/>
<name>A0A2S7YPL8_BEABA</name>
<dbReference type="Proteomes" id="UP000237441">
    <property type="component" value="Unassembled WGS sequence"/>
</dbReference>
<proteinExistence type="predicted"/>
<accession>A0A2S7YPL8</accession>
<dbReference type="OrthoDB" id="4064873at2759"/>
<organism evidence="1 2">
    <name type="scientific">Beauveria bassiana</name>
    <name type="common">White muscardine disease fungus</name>
    <name type="synonym">Tritirachium shiotae</name>
    <dbReference type="NCBI Taxonomy" id="176275"/>
    <lineage>
        <taxon>Eukaryota</taxon>
        <taxon>Fungi</taxon>
        <taxon>Dikarya</taxon>
        <taxon>Ascomycota</taxon>
        <taxon>Pezizomycotina</taxon>
        <taxon>Sordariomycetes</taxon>
        <taxon>Hypocreomycetidae</taxon>
        <taxon>Hypocreales</taxon>
        <taxon>Cordycipitaceae</taxon>
        <taxon>Beauveria</taxon>
    </lineage>
</organism>
<reference evidence="1 2" key="1">
    <citation type="submission" date="2016-07" db="EMBL/GenBank/DDBJ databases">
        <title>Comparative genomics of the entomopathogenic fungus Beauveria bassiana.</title>
        <authorList>
            <person name="Valero Jimenez C.A."/>
            <person name="Zwaan B.J."/>
            <person name="Van Kan J.A."/>
            <person name="Takken W."/>
            <person name="Debets A.J."/>
            <person name="Schoustra S.E."/>
            <person name="Koenraadt C.J."/>
        </authorList>
    </citation>
    <scope>NUCLEOTIDE SEQUENCE [LARGE SCALE GENOMIC DNA]</scope>
    <source>
        <strain evidence="1 2">ARSEF 8028</strain>
    </source>
</reference>
<gene>
    <name evidence="1" type="ORF">BB8028_0010g00250</name>
</gene>
<dbReference type="EMBL" id="JRHA01000010">
    <property type="protein sequence ID" value="PQK18033.1"/>
    <property type="molecule type" value="Genomic_DNA"/>
</dbReference>